<evidence type="ECO:0000313" key="1">
    <source>
        <dbReference type="EMBL" id="KAI8559527.1"/>
    </source>
</evidence>
<name>A0ACC0P455_RHOML</name>
<evidence type="ECO:0000313" key="2">
    <source>
        <dbReference type="Proteomes" id="UP001062846"/>
    </source>
</evidence>
<keyword evidence="2" id="KW-1185">Reference proteome</keyword>
<gene>
    <name evidence="1" type="ORF">RHMOL_Rhmol04G0180400</name>
</gene>
<dbReference type="Proteomes" id="UP001062846">
    <property type="component" value="Chromosome 4"/>
</dbReference>
<proteinExistence type="predicted"/>
<sequence>MNMFGLEPALYNFRFSVLSIIGSLSHSPFQILYNFTKTNYDDDRPPPAVVMPKKKKANPLRHRHDGTSPLPFAMDWSPPPGGRR</sequence>
<accession>A0ACC0P455</accession>
<protein>
    <submittedName>
        <fullName evidence="1">Uncharacterized protein</fullName>
    </submittedName>
</protein>
<reference evidence="1" key="1">
    <citation type="submission" date="2022-02" db="EMBL/GenBank/DDBJ databases">
        <title>Plant Genome Project.</title>
        <authorList>
            <person name="Zhang R.-G."/>
        </authorList>
    </citation>
    <scope>NUCLEOTIDE SEQUENCE</scope>
    <source>
        <strain evidence="1">AT1</strain>
    </source>
</reference>
<organism evidence="1 2">
    <name type="scientific">Rhododendron molle</name>
    <name type="common">Chinese azalea</name>
    <name type="synonym">Azalea mollis</name>
    <dbReference type="NCBI Taxonomy" id="49168"/>
    <lineage>
        <taxon>Eukaryota</taxon>
        <taxon>Viridiplantae</taxon>
        <taxon>Streptophyta</taxon>
        <taxon>Embryophyta</taxon>
        <taxon>Tracheophyta</taxon>
        <taxon>Spermatophyta</taxon>
        <taxon>Magnoliopsida</taxon>
        <taxon>eudicotyledons</taxon>
        <taxon>Gunneridae</taxon>
        <taxon>Pentapetalae</taxon>
        <taxon>asterids</taxon>
        <taxon>Ericales</taxon>
        <taxon>Ericaceae</taxon>
        <taxon>Ericoideae</taxon>
        <taxon>Rhodoreae</taxon>
        <taxon>Rhododendron</taxon>
    </lineage>
</organism>
<comment type="caution">
    <text evidence="1">The sequence shown here is derived from an EMBL/GenBank/DDBJ whole genome shotgun (WGS) entry which is preliminary data.</text>
</comment>
<dbReference type="EMBL" id="CM046391">
    <property type="protein sequence ID" value="KAI8559527.1"/>
    <property type="molecule type" value="Genomic_DNA"/>
</dbReference>